<keyword evidence="3" id="KW-1185">Reference proteome</keyword>
<keyword evidence="1" id="KW-0732">Signal</keyword>
<proteinExistence type="predicted"/>
<comment type="caution">
    <text evidence="2">The sequence shown here is derived from an EMBL/GenBank/DDBJ whole genome shotgun (WGS) entry which is preliminary data.</text>
</comment>
<evidence type="ECO:0000313" key="3">
    <source>
        <dbReference type="Proteomes" id="UP000265520"/>
    </source>
</evidence>
<name>A0A392U983_9FABA</name>
<accession>A0A392U983</accession>
<sequence length="56" mass="5763">GICAARSLCCAARNAVVLFPVFFLSTAPRAGVAAPHAGLCCAARRLVLPGLTFVDF</sequence>
<organism evidence="2 3">
    <name type="scientific">Trifolium medium</name>
    <dbReference type="NCBI Taxonomy" id="97028"/>
    <lineage>
        <taxon>Eukaryota</taxon>
        <taxon>Viridiplantae</taxon>
        <taxon>Streptophyta</taxon>
        <taxon>Embryophyta</taxon>
        <taxon>Tracheophyta</taxon>
        <taxon>Spermatophyta</taxon>
        <taxon>Magnoliopsida</taxon>
        <taxon>eudicotyledons</taxon>
        <taxon>Gunneridae</taxon>
        <taxon>Pentapetalae</taxon>
        <taxon>rosids</taxon>
        <taxon>fabids</taxon>
        <taxon>Fabales</taxon>
        <taxon>Fabaceae</taxon>
        <taxon>Papilionoideae</taxon>
        <taxon>50 kb inversion clade</taxon>
        <taxon>NPAAA clade</taxon>
        <taxon>Hologalegina</taxon>
        <taxon>IRL clade</taxon>
        <taxon>Trifolieae</taxon>
        <taxon>Trifolium</taxon>
    </lineage>
</organism>
<dbReference type="AlphaFoldDB" id="A0A392U983"/>
<feature type="chain" id="PRO_5017280407" evidence="1">
    <location>
        <begin position="34"/>
        <end position="56"/>
    </location>
</feature>
<evidence type="ECO:0000313" key="2">
    <source>
        <dbReference type="EMBL" id="MCI70061.1"/>
    </source>
</evidence>
<protein>
    <submittedName>
        <fullName evidence="2">Uncharacterized protein</fullName>
    </submittedName>
</protein>
<feature type="non-terminal residue" evidence="2">
    <location>
        <position position="1"/>
    </location>
</feature>
<dbReference type="Proteomes" id="UP000265520">
    <property type="component" value="Unassembled WGS sequence"/>
</dbReference>
<reference evidence="2 3" key="1">
    <citation type="journal article" date="2018" name="Front. Plant Sci.">
        <title>Red Clover (Trifolium pratense) and Zigzag Clover (T. medium) - A Picture of Genomic Similarities and Differences.</title>
        <authorList>
            <person name="Dluhosova J."/>
            <person name="Istvanek J."/>
            <person name="Nedelnik J."/>
            <person name="Repkova J."/>
        </authorList>
    </citation>
    <scope>NUCLEOTIDE SEQUENCE [LARGE SCALE GENOMIC DNA]</scope>
    <source>
        <strain evidence="3">cv. 10/8</strain>
        <tissue evidence="2">Leaf</tissue>
    </source>
</reference>
<dbReference type="EMBL" id="LXQA010768089">
    <property type="protein sequence ID" value="MCI70061.1"/>
    <property type="molecule type" value="Genomic_DNA"/>
</dbReference>
<feature type="signal peptide" evidence="1">
    <location>
        <begin position="1"/>
        <end position="33"/>
    </location>
</feature>
<evidence type="ECO:0000256" key="1">
    <source>
        <dbReference type="SAM" id="SignalP"/>
    </source>
</evidence>